<dbReference type="Proteomes" id="UP001230289">
    <property type="component" value="Unassembled WGS sequence"/>
</dbReference>
<name>A0ABU0XC79_9MICO</name>
<dbReference type="RefSeq" id="WP_308487492.1">
    <property type="nucleotide sequence ID" value="NZ_JAVFCB010000001.1"/>
</dbReference>
<accession>A0ABU0XC79</accession>
<dbReference type="EMBL" id="JAVFCB010000001">
    <property type="protein sequence ID" value="MDQ4212557.1"/>
    <property type="molecule type" value="Genomic_DNA"/>
</dbReference>
<proteinExistence type="predicted"/>
<organism evidence="2 3">
    <name type="scientific">Microbacterium capsulatum</name>
    <dbReference type="NCBI Taxonomy" id="3041921"/>
    <lineage>
        <taxon>Bacteria</taxon>
        <taxon>Bacillati</taxon>
        <taxon>Actinomycetota</taxon>
        <taxon>Actinomycetes</taxon>
        <taxon>Micrococcales</taxon>
        <taxon>Microbacteriaceae</taxon>
        <taxon>Microbacterium</taxon>
    </lineage>
</organism>
<gene>
    <name evidence="2" type="ORF">RBR11_01340</name>
</gene>
<comment type="caution">
    <text evidence="2">The sequence shown here is derived from an EMBL/GenBank/DDBJ whole genome shotgun (WGS) entry which is preliminary data.</text>
</comment>
<protein>
    <submittedName>
        <fullName evidence="2">Uncharacterized protein</fullName>
    </submittedName>
</protein>
<keyword evidence="3" id="KW-1185">Reference proteome</keyword>
<reference evidence="2 3" key="1">
    <citation type="submission" date="2023-08" db="EMBL/GenBank/DDBJ databases">
        <title>Microbacterium sp. nov., isolated from a waste landfill.</title>
        <authorList>
            <person name="Wen W."/>
        </authorList>
    </citation>
    <scope>NUCLEOTIDE SEQUENCE [LARGE SCALE GENOMIC DNA]</scope>
    <source>
        <strain evidence="2 3">ASV81</strain>
    </source>
</reference>
<evidence type="ECO:0000313" key="3">
    <source>
        <dbReference type="Proteomes" id="UP001230289"/>
    </source>
</evidence>
<evidence type="ECO:0000256" key="1">
    <source>
        <dbReference type="SAM" id="MobiDB-lite"/>
    </source>
</evidence>
<evidence type="ECO:0000313" key="2">
    <source>
        <dbReference type="EMBL" id="MDQ4212557.1"/>
    </source>
</evidence>
<sequence>MRNYIIMAGADWEFQGVDFQVLATNRRKYLTRQNTAKADLRFLMMDVRAGQVTRIDVTYPGGTKTEAASVVTTFGPVSRSSIGTFTDSAGVSRTGFKPGQFSVMSITDLYAAVRDIGQNAPGTLQEVSFFGHGWMGGLILVNSFDDRSPVVPVPSTGGAPTTVVATLGPTQRDPDDKDSRGQYDFVAPTQDAAALALFKAAFATDGFSWLWGCAFPRVIHHAMWAMEGTKGYATSGTGDDTVLTLDRVVKEDVDYIEGFLLPILKTPFPSRSTITTKFKFLKYVFCAANASAFAAQLATATGRPVRAALLGTYAEYDDPPDMMHVHTGFTAHVAFYKNYVGMTMDPEGRGYGVYPPGLTCTAPTVP</sequence>
<feature type="region of interest" description="Disordered" evidence="1">
    <location>
        <begin position="161"/>
        <end position="180"/>
    </location>
</feature>